<evidence type="ECO:0000256" key="1">
    <source>
        <dbReference type="SAM" id="Phobius"/>
    </source>
</evidence>
<reference evidence="2 3" key="1">
    <citation type="submission" date="2019-12" db="EMBL/GenBank/DDBJ databases">
        <authorList>
            <person name="Lee S.D."/>
        </authorList>
    </citation>
    <scope>NUCLEOTIDE SEQUENCE [LARGE SCALE GENOMIC DNA]</scope>
    <source>
        <strain evidence="2 3">GH3-10</strain>
    </source>
</reference>
<feature type="transmembrane region" description="Helical" evidence="1">
    <location>
        <begin position="31"/>
        <end position="48"/>
    </location>
</feature>
<dbReference type="Proteomes" id="UP000461409">
    <property type="component" value="Unassembled WGS sequence"/>
</dbReference>
<keyword evidence="3" id="KW-1185">Reference proteome</keyword>
<accession>A0A844X9B0</accession>
<dbReference type="AlphaFoldDB" id="A0A844X9B0"/>
<proteinExistence type="predicted"/>
<evidence type="ECO:0000313" key="3">
    <source>
        <dbReference type="Proteomes" id="UP000461409"/>
    </source>
</evidence>
<keyword evidence="1" id="KW-1133">Transmembrane helix</keyword>
<comment type="caution">
    <text evidence="2">The sequence shown here is derived from an EMBL/GenBank/DDBJ whole genome shotgun (WGS) entry which is preliminary data.</text>
</comment>
<keyword evidence="1" id="KW-0812">Transmembrane</keyword>
<gene>
    <name evidence="2" type="ORF">GRF63_03640</name>
</gene>
<dbReference type="EMBL" id="WUBR01000001">
    <property type="protein sequence ID" value="MWV26991.1"/>
    <property type="molecule type" value="Genomic_DNA"/>
</dbReference>
<evidence type="ECO:0008006" key="4">
    <source>
        <dbReference type="Google" id="ProtNLM"/>
    </source>
</evidence>
<reference evidence="2 3" key="2">
    <citation type="submission" date="2020-02" db="EMBL/GenBank/DDBJ databases">
        <title>Erythrobacter dongmakensis sp. nov., isolated from a tidal mudflat.</title>
        <authorList>
            <person name="Kim I.S."/>
        </authorList>
    </citation>
    <scope>NUCLEOTIDE SEQUENCE [LARGE SCALE GENOMIC DNA]</scope>
    <source>
        <strain evidence="2 3">GH3-10</strain>
    </source>
</reference>
<keyword evidence="1" id="KW-0472">Membrane</keyword>
<dbReference type="RefSeq" id="WP_160484610.1">
    <property type="nucleotide sequence ID" value="NZ_WUBR01000001.1"/>
</dbReference>
<evidence type="ECO:0000313" key="2">
    <source>
        <dbReference type="EMBL" id="MWV26991.1"/>
    </source>
</evidence>
<sequence length="106" mass="12077">MTVTGYLESAAGFYSETKRWIEAWTGASQELLHVHAGLLIFVVASLVLRREFRSPIPLALVVAFAVLNELIDFLNGPATNRIEPYRDIANTVFWPCVLFLLARRWR</sequence>
<organism evidence="2 3">
    <name type="scientific">Aurantiacibacter rhizosphaerae</name>
    <dbReference type="NCBI Taxonomy" id="2691582"/>
    <lineage>
        <taxon>Bacteria</taxon>
        <taxon>Pseudomonadati</taxon>
        <taxon>Pseudomonadota</taxon>
        <taxon>Alphaproteobacteria</taxon>
        <taxon>Sphingomonadales</taxon>
        <taxon>Erythrobacteraceae</taxon>
        <taxon>Aurantiacibacter</taxon>
    </lineage>
</organism>
<protein>
    <recommendedName>
        <fullName evidence="4">VanZ-like domain-containing protein</fullName>
    </recommendedName>
</protein>
<name>A0A844X9B0_9SPHN</name>